<evidence type="ECO:0000256" key="1">
    <source>
        <dbReference type="SAM" id="MobiDB-lite"/>
    </source>
</evidence>
<reference evidence="2" key="1">
    <citation type="journal article" date="2023" name="bioRxiv">
        <title>Improved chromosome-level genome assembly for marigold (Tagetes erecta).</title>
        <authorList>
            <person name="Jiang F."/>
            <person name="Yuan L."/>
            <person name="Wang S."/>
            <person name="Wang H."/>
            <person name="Xu D."/>
            <person name="Wang A."/>
            <person name="Fan W."/>
        </authorList>
    </citation>
    <scope>NUCLEOTIDE SEQUENCE</scope>
    <source>
        <strain evidence="2">WSJ</strain>
        <tissue evidence="2">Leaf</tissue>
    </source>
</reference>
<comment type="caution">
    <text evidence="2">The sequence shown here is derived from an EMBL/GenBank/DDBJ whole genome shotgun (WGS) entry which is preliminary data.</text>
</comment>
<keyword evidence="3" id="KW-1185">Reference proteome</keyword>
<proteinExistence type="predicted"/>
<evidence type="ECO:0000313" key="3">
    <source>
        <dbReference type="Proteomes" id="UP001229421"/>
    </source>
</evidence>
<organism evidence="2 3">
    <name type="scientific">Tagetes erecta</name>
    <name type="common">African marigold</name>
    <dbReference type="NCBI Taxonomy" id="13708"/>
    <lineage>
        <taxon>Eukaryota</taxon>
        <taxon>Viridiplantae</taxon>
        <taxon>Streptophyta</taxon>
        <taxon>Embryophyta</taxon>
        <taxon>Tracheophyta</taxon>
        <taxon>Spermatophyta</taxon>
        <taxon>Magnoliopsida</taxon>
        <taxon>eudicotyledons</taxon>
        <taxon>Gunneridae</taxon>
        <taxon>Pentapetalae</taxon>
        <taxon>asterids</taxon>
        <taxon>campanulids</taxon>
        <taxon>Asterales</taxon>
        <taxon>Asteraceae</taxon>
        <taxon>Asteroideae</taxon>
        <taxon>Heliantheae alliance</taxon>
        <taxon>Tageteae</taxon>
        <taxon>Tagetes</taxon>
    </lineage>
</organism>
<evidence type="ECO:0000313" key="2">
    <source>
        <dbReference type="EMBL" id="KAK1414795.1"/>
    </source>
</evidence>
<protein>
    <submittedName>
        <fullName evidence="2">Uncharacterized protein</fullName>
    </submittedName>
</protein>
<feature type="region of interest" description="Disordered" evidence="1">
    <location>
        <begin position="64"/>
        <end position="93"/>
    </location>
</feature>
<name>A0AAD8NG35_TARER</name>
<dbReference type="Proteomes" id="UP001229421">
    <property type="component" value="Unassembled WGS sequence"/>
</dbReference>
<accession>A0AAD8NG35</accession>
<gene>
    <name evidence="2" type="ORF">QVD17_30554</name>
</gene>
<sequence length="93" mass="10316">MCETAQAIRLKKYISFDALLVMIVVHDRVTMQSIQCDEPHRELLCCGIYRPEVSHEVSSELQGAAKDSQSAINAVEKSTDEKSEKNCSSIITG</sequence>
<dbReference type="EMBL" id="JAUHHV010000008">
    <property type="protein sequence ID" value="KAK1414795.1"/>
    <property type="molecule type" value="Genomic_DNA"/>
</dbReference>
<dbReference type="AlphaFoldDB" id="A0AAD8NG35"/>